<keyword evidence="2" id="KW-1185">Reference proteome</keyword>
<reference evidence="1" key="2">
    <citation type="journal article" date="2021" name="Genome Biol. Evol.">
        <title>Developing a high-quality reference genome for a parasitic bivalve with doubly uniparental inheritance (Bivalvia: Unionida).</title>
        <authorList>
            <person name="Smith C.H."/>
        </authorList>
    </citation>
    <scope>NUCLEOTIDE SEQUENCE</scope>
    <source>
        <strain evidence="1">CHS0354</strain>
        <tissue evidence="1">Mantle</tissue>
    </source>
</reference>
<dbReference type="EMBL" id="JAEAOA010000378">
    <property type="protein sequence ID" value="KAK3591396.1"/>
    <property type="molecule type" value="Genomic_DNA"/>
</dbReference>
<reference evidence="1" key="1">
    <citation type="journal article" date="2021" name="Genome Biol. Evol.">
        <title>A High-Quality Reference Genome for a Parasitic Bivalve with Doubly Uniparental Inheritance (Bivalvia: Unionida).</title>
        <authorList>
            <person name="Smith C.H."/>
        </authorList>
    </citation>
    <scope>NUCLEOTIDE SEQUENCE</scope>
    <source>
        <strain evidence="1">CHS0354</strain>
    </source>
</reference>
<gene>
    <name evidence="1" type="ORF">CHS0354_005318</name>
</gene>
<evidence type="ECO:0000313" key="1">
    <source>
        <dbReference type="EMBL" id="KAK3591396.1"/>
    </source>
</evidence>
<protein>
    <submittedName>
        <fullName evidence="1">Uncharacterized protein</fullName>
    </submittedName>
</protein>
<name>A0AAE0SG68_9BIVA</name>
<comment type="caution">
    <text evidence="1">The sequence shown here is derived from an EMBL/GenBank/DDBJ whole genome shotgun (WGS) entry which is preliminary data.</text>
</comment>
<dbReference type="Proteomes" id="UP001195483">
    <property type="component" value="Unassembled WGS sequence"/>
</dbReference>
<evidence type="ECO:0000313" key="2">
    <source>
        <dbReference type="Proteomes" id="UP001195483"/>
    </source>
</evidence>
<sequence>MKLLTRYRTLLLYTLHSVSNIQVALFDTSSLIRLVYQRNGKSRIGGNNFKFDLAYVTKEKE</sequence>
<dbReference type="AlphaFoldDB" id="A0AAE0SG68"/>
<organism evidence="1 2">
    <name type="scientific">Potamilus streckersoni</name>
    <dbReference type="NCBI Taxonomy" id="2493646"/>
    <lineage>
        <taxon>Eukaryota</taxon>
        <taxon>Metazoa</taxon>
        <taxon>Spiralia</taxon>
        <taxon>Lophotrochozoa</taxon>
        <taxon>Mollusca</taxon>
        <taxon>Bivalvia</taxon>
        <taxon>Autobranchia</taxon>
        <taxon>Heteroconchia</taxon>
        <taxon>Palaeoheterodonta</taxon>
        <taxon>Unionida</taxon>
        <taxon>Unionoidea</taxon>
        <taxon>Unionidae</taxon>
        <taxon>Ambleminae</taxon>
        <taxon>Lampsilini</taxon>
        <taxon>Potamilus</taxon>
    </lineage>
</organism>
<reference evidence="1" key="3">
    <citation type="submission" date="2023-05" db="EMBL/GenBank/DDBJ databases">
        <authorList>
            <person name="Smith C.H."/>
        </authorList>
    </citation>
    <scope>NUCLEOTIDE SEQUENCE</scope>
    <source>
        <strain evidence="1">CHS0354</strain>
        <tissue evidence="1">Mantle</tissue>
    </source>
</reference>
<accession>A0AAE0SG68</accession>
<proteinExistence type="predicted"/>